<evidence type="ECO:0000313" key="1">
    <source>
        <dbReference type="EMBL" id="KAF4344908.1"/>
    </source>
</evidence>
<reference evidence="1" key="1">
    <citation type="journal article" date="2017" name="Mycologia">
        <title>Fusarium algeriense, sp. nov., a novel toxigenic crown rot pathogen of durum wheat from Algeria is nested in the Fusarium burgessii species complex.</title>
        <authorList>
            <person name="Laraba I."/>
            <person name="Keddad A."/>
            <person name="Boureghda H."/>
            <person name="Abdallah N."/>
            <person name="Vaughan M.M."/>
            <person name="Proctor R.H."/>
            <person name="Busman M."/>
            <person name="O'Donnell K."/>
        </authorList>
    </citation>
    <scope>NUCLEOTIDE SEQUENCE</scope>
    <source>
        <strain evidence="1">NRRL 25174</strain>
    </source>
</reference>
<dbReference type="Proteomes" id="UP000730481">
    <property type="component" value="Unassembled WGS sequence"/>
</dbReference>
<gene>
    <name evidence="1" type="ORF">FBEOM_1194</name>
</gene>
<organism evidence="1 2">
    <name type="scientific">Fusarium beomiforme</name>
    <dbReference type="NCBI Taxonomy" id="44412"/>
    <lineage>
        <taxon>Eukaryota</taxon>
        <taxon>Fungi</taxon>
        <taxon>Dikarya</taxon>
        <taxon>Ascomycota</taxon>
        <taxon>Pezizomycotina</taxon>
        <taxon>Sordariomycetes</taxon>
        <taxon>Hypocreomycetidae</taxon>
        <taxon>Hypocreales</taxon>
        <taxon>Nectriaceae</taxon>
        <taxon>Fusarium</taxon>
        <taxon>Fusarium burgessii species complex</taxon>
    </lineage>
</organism>
<dbReference type="AlphaFoldDB" id="A0A9P5E5N5"/>
<evidence type="ECO:0000313" key="2">
    <source>
        <dbReference type="Proteomes" id="UP000730481"/>
    </source>
</evidence>
<accession>A0A9P5E5N5</accession>
<name>A0A9P5E5N5_9HYPO</name>
<dbReference type="EMBL" id="PVQB02000037">
    <property type="protein sequence ID" value="KAF4344908.1"/>
    <property type="molecule type" value="Genomic_DNA"/>
</dbReference>
<keyword evidence="2" id="KW-1185">Reference proteome</keyword>
<proteinExistence type="predicted"/>
<comment type="caution">
    <text evidence="1">The sequence shown here is derived from an EMBL/GenBank/DDBJ whole genome shotgun (WGS) entry which is preliminary data.</text>
</comment>
<sequence>MSPSNENKTYDARANDVDYDLIAMCQRAAMIQAAYTLVAMSRGTHDTTPVCETPSCINKAVKVSTYCKDCRAHVHVHKYQTRSKRLIQEA</sequence>
<dbReference type="OrthoDB" id="5090409at2759"/>
<protein>
    <submittedName>
        <fullName evidence="1">Uncharacterized protein</fullName>
    </submittedName>
</protein>
<reference evidence="1" key="2">
    <citation type="submission" date="2020-02" db="EMBL/GenBank/DDBJ databases">
        <title>Identification and distribution of gene clusters putatively required for synthesis of sphingolipid metabolism inhibitors in phylogenetically diverse species of the filamentous fungus Fusarium.</title>
        <authorList>
            <person name="Kim H.-S."/>
            <person name="Busman M."/>
            <person name="Brown D.W."/>
            <person name="Divon H."/>
            <person name="Uhlig S."/>
            <person name="Proctor R.H."/>
        </authorList>
    </citation>
    <scope>NUCLEOTIDE SEQUENCE</scope>
    <source>
        <strain evidence="1">NRRL 25174</strain>
    </source>
</reference>